<dbReference type="RefSeq" id="WP_057642430.1">
    <property type="nucleotide sequence ID" value="NZ_LLXU01000001.1"/>
</dbReference>
<dbReference type="SUPFAM" id="SSF52317">
    <property type="entry name" value="Class I glutamine amidotransferase-like"/>
    <property type="match status" value="1"/>
</dbReference>
<dbReference type="InterPro" id="IPR044992">
    <property type="entry name" value="ChyE-like"/>
</dbReference>
<evidence type="ECO:0000313" key="3">
    <source>
        <dbReference type="Proteomes" id="UP000051802"/>
    </source>
</evidence>
<proteinExistence type="predicted"/>
<name>A0A0R0AWD6_9GAMM</name>
<dbReference type="PROSITE" id="PS51273">
    <property type="entry name" value="GATASE_TYPE_1"/>
    <property type="match status" value="1"/>
</dbReference>
<dbReference type="GO" id="GO:0005829">
    <property type="term" value="C:cytosol"/>
    <property type="evidence" value="ECO:0007669"/>
    <property type="project" value="TreeGrafter"/>
</dbReference>
<comment type="caution">
    <text evidence="2">The sequence shown here is derived from an EMBL/GenBank/DDBJ whole genome shotgun (WGS) entry which is preliminary data.</text>
</comment>
<dbReference type="Proteomes" id="UP000051802">
    <property type="component" value="Unassembled WGS sequence"/>
</dbReference>
<sequence>MKTAWAIRHLRFEDLGLLDPLLRERGYDIHYHDASADLPTPMGCDSADLLVVLGGPMTADDYAGHANLRDEVAILRQRRERDLPTLGICLGAQMMALAVGGSVRPMARKEIGWGGLQVADVANSPLAGVAVQDQVLHWHGDEIVLPEGFTALASTPACPVQAFAWSPRGLALQFHFEADPGRIDEWTHGHAAELASVGIDPAGLQRDAAALGTRQQALAARVMGRWLDSLGD</sequence>
<dbReference type="EMBL" id="LLXU01000001">
    <property type="protein sequence ID" value="KRG49269.1"/>
    <property type="molecule type" value="Genomic_DNA"/>
</dbReference>
<evidence type="ECO:0000259" key="1">
    <source>
        <dbReference type="Pfam" id="PF00117"/>
    </source>
</evidence>
<dbReference type="PANTHER" id="PTHR42695:SF5">
    <property type="entry name" value="GLUTAMINE AMIDOTRANSFERASE YLR126C-RELATED"/>
    <property type="match status" value="1"/>
</dbReference>
<dbReference type="OrthoDB" id="9813383at2"/>
<organism evidence="2 3">
    <name type="scientific">Stenotrophomonas panacihumi</name>
    <dbReference type="NCBI Taxonomy" id="676599"/>
    <lineage>
        <taxon>Bacteria</taxon>
        <taxon>Pseudomonadati</taxon>
        <taxon>Pseudomonadota</taxon>
        <taxon>Gammaproteobacteria</taxon>
        <taxon>Lysobacterales</taxon>
        <taxon>Lysobacteraceae</taxon>
        <taxon>Stenotrophomonas</taxon>
    </lineage>
</organism>
<dbReference type="Gene3D" id="3.40.50.880">
    <property type="match status" value="1"/>
</dbReference>
<dbReference type="CDD" id="cd01741">
    <property type="entry name" value="GATase1_1"/>
    <property type="match status" value="1"/>
</dbReference>
<dbReference type="AlphaFoldDB" id="A0A0R0AWD6"/>
<keyword evidence="3" id="KW-1185">Reference proteome</keyword>
<accession>A0A0R0AWD6</accession>
<evidence type="ECO:0000313" key="2">
    <source>
        <dbReference type="EMBL" id="KRG49269.1"/>
    </source>
</evidence>
<reference evidence="2 3" key="1">
    <citation type="submission" date="2015-10" db="EMBL/GenBank/DDBJ databases">
        <title>Genome sequencing and analysis of members of genus Stenotrophomonas.</title>
        <authorList>
            <person name="Patil P.P."/>
            <person name="Midha S."/>
            <person name="Patil P.B."/>
        </authorList>
    </citation>
    <scope>NUCLEOTIDE SEQUENCE [LARGE SCALE GENOMIC DNA]</scope>
    <source>
        <strain evidence="2 3">JCM 16536</strain>
    </source>
</reference>
<dbReference type="Pfam" id="PF00117">
    <property type="entry name" value="GATase"/>
    <property type="match status" value="1"/>
</dbReference>
<feature type="domain" description="Glutamine amidotransferase" evidence="1">
    <location>
        <begin position="22"/>
        <end position="182"/>
    </location>
</feature>
<dbReference type="STRING" id="676599.ARC20_00020"/>
<dbReference type="InterPro" id="IPR029062">
    <property type="entry name" value="Class_I_gatase-like"/>
</dbReference>
<dbReference type="InterPro" id="IPR017926">
    <property type="entry name" value="GATASE"/>
</dbReference>
<dbReference type="PANTHER" id="PTHR42695">
    <property type="entry name" value="GLUTAMINE AMIDOTRANSFERASE YLR126C-RELATED"/>
    <property type="match status" value="1"/>
</dbReference>
<protein>
    <recommendedName>
        <fullName evidence="1">Glutamine amidotransferase domain-containing protein</fullName>
    </recommendedName>
</protein>
<gene>
    <name evidence="2" type="ORF">ARC20_00020</name>
</gene>